<organism evidence="3 4">
    <name type="scientific">Cladosporium halotolerans</name>
    <dbReference type="NCBI Taxonomy" id="1052096"/>
    <lineage>
        <taxon>Eukaryota</taxon>
        <taxon>Fungi</taxon>
        <taxon>Dikarya</taxon>
        <taxon>Ascomycota</taxon>
        <taxon>Pezizomycotina</taxon>
        <taxon>Dothideomycetes</taxon>
        <taxon>Dothideomycetidae</taxon>
        <taxon>Cladosporiales</taxon>
        <taxon>Cladosporiaceae</taxon>
        <taxon>Cladosporium</taxon>
    </lineage>
</organism>
<dbReference type="EMBL" id="JAAQHG020000004">
    <property type="protein sequence ID" value="KAL1589480.1"/>
    <property type="molecule type" value="Genomic_DNA"/>
</dbReference>
<dbReference type="RefSeq" id="XP_069232585.1">
    <property type="nucleotide sequence ID" value="XM_069370407.1"/>
</dbReference>
<protein>
    <recommendedName>
        <fullName evidence="2">Zn(2)-C6 fungal-type domain-containing protein</fullName>
    </recommendedName>
</protein>
<dbReference type="InterPro" id="IPR053187">
    <property type="entry name" value="Notoamide_regulator"/>
</dbReference>
<dbReference type="PROSITE" id="PS50048">
    <property type="entry name" value="ZN2_CY6_FUNGAL_2"/>
    <property type="match status" value="1"/>
</dbReference>
<name>A0AB34L1P7_9PEZI</name>
<dbReference type="GO" id="GO:0008270">
    <property type="term" value="F:zinc ion binding"/>
    <property type="evidence" value="ECO:0007669"/>
    <property type="project" value="InterPro"/>
</dbReference>
<dbReference type="InterPro" id="IPR036864">
    <property type="entry name" value="Zn2-C6_fun-type_DNA-bd_sf"/>
</dbReference>
<feature type="domain" description="Zn(2)-C6 fungal-type" evidence="2">
    <location>
        <begin position="18"/>
        <end position="48"/>
    </location>
</feature>
<dbReference type="PROSITE" id="PS00463">
    <property type="entry name" value="ZN2_CY6_FUNGAL_1"/>
    <property type="match status" value="1"/>
</dbReference>
<dbReference type="CDD" id="cd12148">
    <property type="entry name" value="fungal_TF_MHR"/>
    <property type="match status" value="1"/>
</dbReference>
<dbReference type="Gene3D" id="4.10.240.10">
    <property type="entry name" value="Zn(2)-C6 fungal-type DNA-binding domain"/>
    <property type="match status" value="1"/>
</dbReference>
<dbReference type="SMART" id="SM00066">
    <property type="entry name" value="GAL4"/>
    <property type="match status" value="1"/>
</dbReference>
<evidence type="ECO:0000256" key="1">
    <source>
        <dbReference type="ARBA" id="ARBA00023242"/>
    </source>
</evidence>
<dbReference type="PANTHER" id="PTHR47256">
    <property type="entry name" value="ZN(II)2CYS6 TRANSCRIPTION FACTOR (EUROFUNG)-RELATED"/>
    <property type="match status" value="1"/>
</dbReference>
<dbReference type="GeneID" id="96003245"/>
<dbReference type="GO" id="GO:0000981">
    <property type="term" value="F:DNA-binding transcription factor activity, RNA polymerase II-specific"/>
    <property type="evidence" value="ECO:0007669"/>
    <property type="project" value="InterPro"/>
</dbReference>
<evidence type="ECO:0000313" key="4">
    <source>
        <dbReference type="Proteomes" id="UP000803884"/>
    </source>
</evidence>
<dbReference type="SUPFAM" id="SSF57701">
    <property type="entry name" value="Zn2/Cys6 DNA-binding domain"/>
    <property type="match status" value="1"/>
</dbReference>
<dbReference type="AlphaFoldDB" id="A0AB34L1P7"/>
<dbReference type="InterPro" id="IPR001138">
    <property type="entry name" value="Zn2Cys6_DnaBD"/>
</dbReference>
<proteinExistence type="predicted"/>
<reference evidence="3 4" key="1">
    <citation type="journal article" date="2020" name="Microbiol. Resour. Announc.">
        <title>Draft Genome Sequence of a Cladosporium Species Isolated from the Mesophotic Ascidian Didemnum maculosum.</title>
        <authorList>
            <person name="Gioti A."/>
            <person name="Siaperas R."/>
            <person name="Nikolaivits E."/>
            <person name="Le Goff G."/>
            <person name="Ouazzani J."/>
            <person name="Kotoulas G."/>
            <person name="Topakas E."/>
        </authorList>
    </citation>
    <scope>NUCLEOTIDE SEQUENCE [LARGE SCALE GENOMIC DNA]</scope>
    <source>
        <strain evidence="3 4">TM138-S3</strain>
    </source>
</reference>
<dbReference type="Pfam" id="PF00172">
    <property type="entry name" value="Zn_clus"/>
    <property type="match status" value="1"/>
</dbReference>
<evidence type="ECO:0000313" key="3">
    <source>
        <dbReference type="EMBL" id="KAL1589480.1"/>
    </source>
</evidence>
<comment type="caution">
    <text evidence="3">The sequence shown here is derived from an EMBL/GenBank/DDBJ whole genome shotgun (WGS) entry which is preliminary data.</text>
</comment>
<dbReference type="CDD" id="cd00067">
    <property type="entry name" value="GAL4"/>
    <property type="match status" value="1"/>
</dbReference>
<accession>A0AB34L1P7</accession>
<evidence type="ECO:0000259" key="2">
    <source>
        <dbReference type="PROSITE" id="PS50048"/>
    </source>
</evidence>
<dbReference type="Proteomes" id="UP000803884">
    <property type="component" value="Unassembled WGS sequence"/>
</dbReference>
<gene>
    <name evidence="3" type="ORF">WHR41_01801</name>
</gene>
<keyword evidence="4" id="KW-1185">Reference proteome</keyword>
<sequence length="687" mass="77401">MDAAPTHHKRQRKNTTLACNPCRSRKIGCHGDPPTCSPCRQRDIDCTWALNLHHGESRHEAKKRSAMEAEESVRDVAAAFNALNFATDDQILRVIRNASASSDPVRTFALIAHEPNKSASQADNATDDAGQLVTMSAEQELSLSSPDSYATLIPVEASTLPLRAPSKRLPLRSFPSNSSTPAVPPAVDQTQHLCDVRLHDLRISEWTQADIRNEDAAFLISRYLETDHPILGFFDPELFMADLITAQTRFCSHLLVNALLAYTCRTHSASHAHLRPLSHLIFEDTRRLWLAEMSKDSICTIAASQVLALYCVCDDESRLVDEFNEGGFRMAERMGIFASTHVIYETTGDEILSAKLRRAAAHTAWGMYNWLVLHSQLCHNDPPDSSPSLPIPGVLPRDKAKIYLPDPSLHRLPPFMAQTFPELCKLRYITHEIFAAYNPHLRDSTPIADAVSTLFVVRKYHELLDWASDLTDVAKRSKDTPHHVVILHIWYHAALMDLFRPFIGHEFALISTESNKQTAETIYTASLEQLKAMIVSYRHQHATNTNSILRHIGLFYVGKSVLQETYTKSDRSFYFQLCIDSYTDLSASYTIATGFLQALVRQAMEENVIQESETNAIMRDLRKASSQDRHGPGSARSADFFLAMTSRRSSLVKYSTDRLRETARTDEPMVIDEKDRIAMQHIDSRKS</sequence>
<keyword evidence="1" id="KW-0539">Nucleus</keyword>
<dbReference type="PANTHER" id="PTHR47256:SF3">
    <property type="entry name" value="ZN(II)2CYS6 TRANSCRIPTION FACTOR (EUROFUNG)"/>
    <property type="match status" value="1"/>
</dbReference>